<accession>A0ABC8DF52</accession>
<dbReference type="EMBL" id="CP030151">
    <property type="protein sequence ID" value="AWX74606.1"/>
    <property type="molecule type" value="Genomic_DNA"/>
</dbReference>
<reference evidence="1 2" key="1">
    <citation type="submission" date="2018-06" db="EMBL/GenBank/DDBJ databases">
        <title>Complete Genome Sequence of Bacillus velezensis DSYZ, a Plant Growth-Promoting Rhizobacterium with Antifungal Activity.</title>
        <authorList>
            <person name="Du B."/>
            <person name="Ding Y."/>
            <person name="Liu K."/>
            <person name="Yao L."/>
            <person name="Wang C."/>
            <person name="Li H."/>
            <person name="Liu H."/>
        </authorList>
    </citation>
    <scope>NUCLEOTIDE SEQUENCE [LARGE SCALE GENOMIC DNA]</scope>
    <source>
        <strain evidence="1 2">DSYZ</strain>
        <plasmid evidence="2">pdsyz</plasmid>
    </source>
</reference>
<evidence type="ECO:0000313" key="2">
    <source>
        <dbReference type="Proteomes" id="UP000250069"/>
    </source>
</evidence>
<dbReference type="PANTHER" id="PTHR40051">
    <property type="entry name" value="IG HYPOTHETICAL 15966"/>
    <property type="match status" value="1"/>
</dbReference>
<dbReference type="RefSeq" id="WP_105322199.1">
    <property type="nucleotide sequence ID" value="NZ_CP026611.1"/>
</dbReference>
<dbReference type="InterPro" id="IPR014962">
    <property type="entry name" value="YolD"/>
</dbReference>
<dbReference type="Pfam" id="PF08863">
    <property type="entry name" value="YolD"/>
    <property type="match status" value="1"/>
</dbReference>
<proteinExistence type="predicted"/>
<dbReference type="PANTHER" id="PTHR40051:SF1">
    <property type="entry name" value="YOLD-LIKE FAMILY PROTEIN"/>
    <property type="match status" value="1"/>
</dbReference>
<evidence type="ECO:0000313" key="1">
    <source>
        <dbReference type="EMBL" id="AWX74606.1"/>
    </source>
</evidence>
<sequence length="117" mass="13676">MIKDRGLLKWSTSMMLPEHNEMLKQLNLEMEKMKRPKNDEQQIEEMALTILRAEQGKYLLNISYFENGFISSLTGFVSTFKHIDRQILIKTNDGLIKTVSVDNLINVEFAEGEKFYD</sequence>
<gene>
    <name evidence="1" type="ORF">BVDSYZ_21415</name>
</gene>
<keyword evidence="1" id="KW-0614">Plasmid</keyword>
<dbReference type="AlphaFoldDB" id="A0ABC8DF52"/>
<dbReference type="Proteomes" id="UP000250069">
    <property type="component" value="Plasmid pdsyz"/>
</dbReference>
<organism evidence="1 2">
    <name type="scientific">Bacillus velezensis</name>
    <dbReference type="NCBI Taxonomy" id="492670"/>
    <lineage>
        <taxon>Bacteria</taxon>
        <taxon>Bacillati</taxon>
        <taxon>Bacillota</taxon>
        <taxon>Bacilli</taxon>
        <taxon>Bacillales</taxon>
        <taxon>Bacillaceae</taxon>
        <taxon>Bacillus</taxon>
        <taxon>Bacillus amyloliquefaciens group</taxon>
    </lineage>
</organism>
<name>A0ABC8DF52_BACVE</name>
<protein>
    <submittedName>
        <fullName evidence="1">YolD-like family protein</fullName>
    </submittedName>
</protein>
<geneLocation type="plasmid" evidence="2">
    <name>pdsyz</name>
</geneLocation>